<evidence type="ECO:0000313" key="2">
    <source>
        <dbReference type="EMBL" id="CAI5445225.1"/>
    </source>
</evidence>
<sequence>MSVDLSIDISNLKDSKTEMHENVQKLPIISTFEENKKLKTDILILQSKVSAFETRFNIAKESSCKNVQEVLEDYARLKMLENGISENEDDIKKLKKELLDAKAKNEELEKKIEQLTMNSVDRRQLGENNAKKELGLIDEREQVEERLEKGFDCISQTAEVQLSNSQHFMDQIKYVASALNTILDNLKSNDSTGQDEISREHFSMLYENLTKYITAPLPVETCSSNKIEIPRSNDETEDSNPIFSSTPLTNCSSRNLKKSQQQISNLNYSPEHSALSTSSNTSFEFQEFSLNISKFLRDCGVDGGGIPVNLFEKEKRLRRKGVPIAVYRHVSTYWLDIPDVHIPHFCNLVSSFFDIQYDSFKRSIEKHVSNNYDSLNIC</sequence>
<proteinExistence type="predicted"/>
<comment type="caution">
    <text evidence="2">The sequence shown here is derived from an EMBL/GenBank/DDBJ whole genome shotgun (WGS) entry which is preliminary data.</text>
</comment>
<evidence type="ECO:0000256" key="1">
    <source>
        <dbReference type="SAM" id="Coils"/>
    </source>
</evidence>
<keyword evidence="1" id="KW-0175">Coiled coil</keyword>
<dbReference type="EMBL" id="CANHGI010000003">
    <property type="protein sequence ID" value="CAI5445225.1"/>
    <property type="molecule type" value="Genomic_DNA"/>
</dbReference>
<protein>
    <submittedName>
        <fullName evidence="2">Uncharacterized protein</fullName>
    </submittedName>
</protein>
<gene>
    <name evidence="2" type="ORF">CAMP_LOCUS7862</name>
</gene>
<accession>A0A9P1N2B3</accession>
<feature type="coiled-coil region" evidence="1">
    <location>
        <begin position="77"/>
        <end position="125"/>
    </location>
</feature>
<organism evidence="2 3">
    <name type="scientific">Caenorhabditis angaria</name>
    <dbReference type="NCBI Taxonomy" id="860376"/>
    <lineage>
        <taxon>Eukaryota</taxon>
        <taxon>Metazoa</taxon>
        <taxon>Ecdysozoa</taxon>
        <taxon>Nematoda</taxon>
        <taxon>Chromadorea</taxon>
        <taxon>Rhabditida</taxon>
        <taxon>Rhabditina</taxon>
        <taxon>Rhabditomorpha</taxon>
        <taxon>Rhabditoidea</taxon>
        <taxon>Rhabditidae</taxon>
        <taxon>Peloderinae</taxon>
        <taxon>Caenorhabditis</taxon>
    </lineage>
</organism>
<name>A0A9P1N2B3_9PELO</name>
<dbReference type="AlphaFoldDB" id="A0A9P1N2B3"/>
<keyword evidence="3" id="KW-1185">Reference proteome</keyword>
<reference evidence="2" key="1">
    <citation type="submission" date="2022-11" db="EMBL/GenBank/DDBJ databases">
        <authorList>
            <person name="Kikuchi T."/>
        </authorList>
    </citation>
    <scope>NUCLEOTIDE SEQUENCE</scope>
    <source>
        <strain evidence="2">PS1010</strain>
    </source>
</reference>
<evidence type="ECO:0000313" key="3">
    <source>
        <dbReference type="Proteomes" id="UP001152747"/>
    </source>
</evidence>
<dbReference type="Proteomes" id="UP001152747">
    <property type="component" value="Unassembled WGS sequence"/>
</dbReference>